<dbReference type="SUPFAM" id="SSF55729">
    <property type="entry name" value="Acyl-CoA N-acyltransferases (Nat)"/>
    <property type="match status" value="1"/>
</dbReference>
<evidence type="ECO:0000256" key="3">
    <source>
        <dbReference type="ARBA" id="ARBA00022691"/>
    </source>
</evidence>
<evidence type="ECO:0000256" key="6">
    <source>
        <dbReference type="RuleBase" id="RU361135"/>
    </source>
</evidence>
<dbReference type="Pfam" id="PF00765">
    <property type="entry name" value="Autoind_synth"/>
    <property type="match status" value="1"/>
</dbReference>
<keyword evidence="3 6" id="KW-0949">S-adenosyl-L-methionine</keyword>
<accession>A0A316G8E0</accession>
<dbReference type="InterPro" id="IPR001690">
    <property type="entry name" value="Autoind_synthase"/>
</dbReference>
<organism evidence="7 8">
    <name type="scientific">Silicimonas algicola</name>
    <dbReference type="NCBI Taxonomy" id="1826607"/>
    <lineage>
        <taxon>Bacteria</taxon>
        <taxon>Pseudomonadati</taxon>
        <taxon>Pseudomonadota</taxon>
        <taxon>Alphaproteobacteria</taxon>
        <taxon>Rhodobacterales</taxon>
        <taxon>Paracoccaceae</taxon>
    </lineage>
</organism>
<dbReference type="GO" id="GO:0061579">
    <property type="term" value="F:N-acyl homoserine lactone synthase activity"/>
    <property type="evidence" value="ECO:0007669"/>
    <property type="project" value="UniProtKB-UniRule"/>
</dbReference>
<keyword evidence="2 6" id="KW-0808">Transferase</keyword>
<keyword evidence="4 5" id="KW-0071">Autoinducer synthesis</keyword>
<evidence type="ECO:0000256" key="2">
    <source>
        <dbReference type="ARBA" id="ARBA00022679"/>
    </source>
</evidence>
<keyword evidence="1 5" id="KW-0673">Quorum sensing</keyword>
<dbReference type="PROSITE" id="PS51187">
    <property type="entry name" value="AUTOINDUCER_SYNTH_2"/>
    <property type="match status" value="1"/>
</dbReference>
<protein>
    <recommendedName>
        <fullName evidence="6">Acyl-homoserine-lactone synthase</fullName>
        <ecNumber evidence="6">2.3.1.184</ecNumber>
    </recommendedName>
    <alternativeName>
        <fullName evidence="6">Autoinducer synthesis protein</fullName>
    </alternativeName>
</protein>
<keyword evidence="8" id="KW-1185">Reference proteome</keyword>
<proteinExistence type="inferred from homology"/>
<dbReference type="AlphaFoldDB" id="A0A316G8E0"/>
<sequence>MLRYLHAVELPRLPRLRDGMFRDRAVQFRERLGWEVSVGADGFERDAYDAEDPLYVLWARPDGTHGGSMRFLPTTGITMVNDHFASLTDGARIESSSIWECTRFCLAPDAAAGVSAAMMLGAMEVGRHFGLSHLVGVFDARMVRIYRRLGWGPTILGTEGQGRDATSAGLWAIDARVRARLLVAAGVSDEVSRFWVSRSLGGACAMAA</sequence>
<evidence type="ECO:0000256" key="1">
    <source>
        <dbReference type="ARBA" id="ARBA00022654"/>
    </source>
</evidence>
<dbReference type="InterPro" id="IPR016181">
    <property type="entry name" value="Acyl_CoA_acyltransferase"/>
</dbReference>
<dbReference type="RefSeq" id="WP_109759415.1">
    <property type="nucleotide sequence ID" value="NZ_CP034588.1"/>
</dbReference>
<dbReference type="Proteomes" id="UP000245390">
    <property type="component" value="Unassembled WGS sequence"/>
</dbReference>
<dbReference type="OrthoDB" id="6169313at2"/>
<evidence type="ECO:0000256" key="4">
    <source>
        <dbReference type="ARBA" id="ARBA00022929"/>
    </source>
</evidence>
<comment type="catalytic activity">
    <reaction evidence="6">
        <text>a fatty acyl-[ACP] + S-adenosyl-L-methionine = an N-acyl-L-homoserine lactone + S-methyl-5'-thioadenosine + holo-[ACP] + H(+)</text>
        <dbReference type="Rhea" id="RHEA:10096"/>
        <dbReference type="Rhea" id="RHEA-COMP:9685"/>
        <dbReference type="Rhea" id="RHEA-COMP:14125"/>
        <dbReference type="ChEBI" id="CHEBI:15378"/>
        <dbReference type="ChEBI" id="CHEBI:17509"/>
        <dbReference type="ChEBI" id="CHEBI:55474"/>
        <dbReference type="ChEBI" id="CHEBI:59789"/>
        <dbReference type="ChEBI" id="CHEBI:64479"/>
        <dbReference type="ChEBI" id="CHEBI:138651"/>
        <dbReference type="EC" id="2.3.1.184"/>
    </reaction>
</comment>
<dbReference type="GO" id="GO:0009372">
    <property type="term" value="P:quorum sensing"/>
    <property type="evidence" value="ECO:0007669"/>
    <property type="project" value="UniProtKB-UniRule"/>
</dbReference>
<dbReference type="KEGG" id="salo:EF888_18435"/>
<comment type="caution">
    <text evidence="7">The sequence shown here is derived from an EMBL/GenBank/DDBJ whole genome shotgun (WGS) entry which is preliminary data.</text>
</comment>
<dbReference type="PANTHER" id="PTHR39322:SF1">
    <property type="entry name" value="ISOVALERYL-HOMOSERINE LACTONE SYNTHASE"/>
    <property type="match status" value="1"/>
</dbReference>
<dbReference type="Gene3D" id="3.40.630.30">
    <property type="match status" value="1"/>
</dbReference>
<dbReference type="PANTHER" id="PTHR39322">
    <property type="entry name" value="ACYL-HOMOSERINE-LACTONE SYNTHASE"/>
    <property type="match status" value="1"/>
</dbReference>
<evidence type="ECO:0000256" key="5">
    <source>
        <dbReference type="PROSITE-ProRule" id="PRU00533"/>
    </source>
</evidence>
<comment type="similarity">
    <text evidence="5 6">Belongs to the autoinducer synthase family.</text>
</comment>
<dbReference type="PRINTS" id="PR01549">
    <property type="entry name" value="AUTOINDCRSYN"/>
</dbReference>
<name>A0A316G8E0_9RHOB</name>
<gene>
    <name evidence="7" type="ORF">C8D95_10532</name>
</gene>
<evidence type="ECO:0000313" key="8">
    <source>
        <dbReference type="Proteomes" id="UP000245390"/>
    </source>
</evidence>
<dbReference type="GO" id="GO:0007165">
    <property type="term" value="P:signal transduction"/>
    <property type="evidence" value="ECO:0007669"/>
    <property type="project" value="TreeGrafter"/>
</dbReference>
<evidence type="ECO:0000313" key="7">
    <source>
        <dbReference type="EMBL" id="PWK55970.1"/>
    </source>
</evidence>
<dbReference type="EMBL" id="QGGV01000005">
    <property type="protein sequence ID" value="PWK55970.1"/>
    <property type="molecule type" value="Genomic_DNA"/>
</dbReference>
<reference evidence="7 8" key="1">
    <citation type="submission" date="2018-05" db="EMBL/GenBank/DDBJ databases">
        <title>Genomic Encyclopedia of Type Strains, Phase IV (KMG-IV): sequencing the most valuable type-strain genomes for metagenomic binning, comparative biology and taxonomic classification.</title>
        <authorList>
            <person name="Goeker M."/>
        </authorList>
    </citation>
    <scope>NUCLEOTIDE SEQUENCE [LARGE SCALE GENOMIC DNA]</scope>
    <source>
        <strain evidence="7 8">DSM 103371</strain>
    </source>
</reference>
<dbReference type="EC" id="2.3.1.184" evidence="6"/>